<accession>A0ABX1GLP2</accession>
<evidence type="ECO:0000313" key="3">
    <source>
        <dbReference type="Proteomes" id="UP000765845"/>
    </source>
</evidence>
<protein>
    <submittedName>
        <fullName evidence="2">Uncharacterized protein</fullName>
    </submittedName>
</protein>
<evidence type="ECO:0000256" key="1">
    <source>
        <dbReference type="SAM" id="SignalP"/>
    </source>
</evidence>
<evidence type="ECO:0000313" key="2">
    <source>
        <dbReference type="EMBL" id="NKI19388.1"/>
    </source>
</evidence>
<dbReference type="Proteomes" id="UP000765845">
    <property type="component" value="Unassembled WGS sequence"/>
</dbReference>
<proteinExistence type="predicted"/>
<keyword evidence="3" id="KW-1185">Reference proteome</keyword>
<dbReference type="EMBL" id="JAAWWK010000008">
    <property type="protein sequence ID" value="NKI19388.1"/>
    <property type="molecule type" value="Genomic_DNA"/>
</dbReference>
<feature type="chain" id="PRO_5045303077" evidence="1">
    <location>
        <begin position="20"/>
        <end position="124"/>
    </location>
</feature>
<dbReference type="RefSeq" id="WP_168451912.1">
    <property type="nucleotide sequence ID" value="NZ_JAAWWK010000008.1"/>
</dbReference>
<gene>
    <name evidence="2" type="ORF">HCU74_18430</name>
</gene>
<sequence>MKNILYSLLMLMAIMPALACGSFDCENVLPVATELPCHEQPAQPHGPSGPMLFKDCTNLDLNYYQADKPIQEPVLKLINYYVIFDVAESDFLAGLLPVHSARAPPDNLYAPPSALYLSTLRIRI</sequence>
<organism evidence="2 3">
    <name type="scientific">Spongiibacter thalassae</name>
    <dbReference type="NCBI Taxonomy" id="2721624"/>
    <lineage>
        <taxon>Bacteria</taxon>
        <taxon>Pseudomonadati</taxon>
        <taxon>Pseudomonadota</taxon>
        <taxon>Gammaproteobacteria</taxon>
        <taxon>Cellvibrionales</taxon>
        <taxon>Spongiibacteraceae</taxon>
        <taxon>Spongiibacter</taxon>
    </lineage>
</organism>
<reference evidence="2 3" key="1">
    <citation type="submission" date="2020-04" db="EMBL/GenBank/DDBJ databases">
        <authorList>
            <person name="Yoon J."/>
        </authorList>
    </citation>
    <scope>NUCLEOTIDE SEQUENCE [LARGE SCALE GENOMIC DNA]</scope>
    <source>
        <strain evidence="2 3">KMU-166</strain>
    </source>
</reference>
<keyword evidence="1" id="KW-0732">Signal</keyword>
<comment type="caution">
    <text evidence="2">The sequence shown here is derived from an EMBL/GenBank/DDBJ whole genome shotgun (WGS) entry which is preliminary data.</text>
</comment>
<feature type="signal peptide" evidence="1">
    <location>
        <begin position="1"/>
        <end position="19"/>
    </location>
</feature>
<name>A0ABX1GLP2_9GAMM</name>